<dbReference type="SUPFAM" id="SSF50494">
    <property type="entry name" value="Trypsin-like serine proteases"/>
    <property type="match status" value="1"/>
</dbReference>
<protein>
    <submittedName>
        <fullName evidence="1">Trypsin-like serine peptidase</fullName>
        <ecNumber evidence="1">3.4.21.-</ecNumber>
    </submittedName>
</protein>
<dbReference type="Proteomes" id="UP001595947">
    <property type="component" value="Unassembled WGS sequence"/>
</dbReference>
<name>A0ABV9YLX7_9PSEU</name>
<accession>A0ABV9YLX7</accession>
<gene>
    <name evidence="1" type="ORF">ACFPBZ_12850</name>
</gene>
<dbReference type="InterPro" id="IPR009003">
    <property type="entry name" value="Peptidase_S1_PA"/>
</dbReference>
<evidence type="ECO:0000313" key="1">
    <source>
        <dbReference type="EMBL" id="MFC5063099.1"/>
    </source>
</evidence>
<dbReference type="PANTHER" id="PTHR36234:SF5">
    <property type="entry name" value="LYSYL ENDOPEPTIDASE"/>
    <property type="match status" value="1"/>
</dbReference>
<dbReference type="GO" id="GO:0016787">
    <property type="term" value="F:hydrolase activity"/>
    <property type="evidence" value="ECO:0007669"/>
    <property type="project" value="UniProtKB-KW"/>
</dbReference>
<dbReference type="Gene3D" id="2.40.10.10">
    <property type="entry name" value="Trypsin-like serine proteases"/>
    <property type="match status" value="2"/>
</dbReference>
<reference evidence="2" key="1">
    <citation type="journal article" date="2019" name="Int. J. Syst. Evol. Microbiol.">
        <title>The Global Catalogue of Microorganisms (GCM) 10K type strain sequencing project: providing services to taxonomists for standard genome sequencing and annotation.</title>
        <authorList>
            <consortium name="The Broad Institute Genomics Platform"/>
            <consortium name="The Broad Institute Genome Sequencing Center for Infectious Disease"/>
            <person name="Wu L."/>
            <person name="Ma J."/>
        </authorList>
    </citation>
    <scope>NUCLEOTIDE SEQUENCE [LARGE SCALE GENOMIC DNA]</scope>
    <source>
        <strain evidence="2">CGMCC 4.7093</strain>
    </source>
</reference>
<organism evidence="1 2">
    <name type="scientific">Actinomycetospora atypica</name>
    <dbReference type="NCBI Taxonomy" id="1290095"/>
    <lineage>
        <taxon>Bacteria</taxon>
        <taxon>Bacillati</taxon>
        <taxon>Actinomycetota</taxon>
        <taxon>Actinomycetes</taxon>
        <taxon>Pseudonocardiales</taxon>
        <taxon>Pseudonocardiaceae</taxon>
        <taxon>Actinomycetospora</taxon>
    </lineage>
</organism>
<comment type="caution">
    <text evidence="1">The sequence shown here is derived from an EMBL/GenBank/DDBJ whole genome shotgun (WGS) entry which is preliminary data.</text>
</comment>
<dbReference type="Pfam" id="PF13365">
    <property type="entry name" value="Trypsin_2"/>
    <property type="match status" value="1"/>
</dbReference>
<dbReference type="EC" id="3.4.21.-" evidence="1"/>
<dbReference type="PANTHER" id="PTHR36234">
    <property type="entry name" value="LYSYL ENDOPEPTIDASE"/>
    <property type="match status" value="1"/>
</dbReference>
<dbReference type="EMBL" id="JBHSIV010000011">
    <property type="protein sequence ID" value="MFC5063099.1"/>
    <property type="molecule type" value="Genomic_DNA"/>
</dbReference>
<sequence length="310" mass="33823">MDAVLTDENRDVIAAVRADPHNAWRGQPRSRKIAHLRQRGVPLTTTTSDREVDAHLERMMLQDDSVPTHWFGAGARVADAVALIRQPEPATGFLVSDWLLLTNHHVLDTPETAEGAEVLFRYAEDAVGGIAPEKLSFDPARCFITSPVDELDYTLVGIGGRDGSDSPGARFGTIPLISSVGKAIVGQPLNIVQHPGGQSRRVAFRNNRLLAVEERRLVYETDTERGSSGSPVLNDRWQVVALHHASESARNAGGDEIDVNGQLVTPSTPDYLRQWVANAGIRVSRIVADLRERDLDVGTRALVDAAIAER</sequence>
<dbReference type="InterPro" id="IPR043504">
    <property type="entry name" value="Peptidase_S1_PA_chymotrypsin"/>
</dbReference>
<keyword evidence="2" id="KW-1185">Reference proteome</keyword>
<dbReference type="RefSeq" id="WP_378036442.1">
    <property type="nucleotide sequence ID" value="NZ_JBHSIV010000011.1"/>
</dbReference>
<proteinExistence type="predicted"/>
<keyword evidence="1" id="KW-0378">Hydrolase</keyword>
<evidence type="ECO:0000313" key="2">
    <source>
        <dbReference type="Proteomes" id="UP001595947"/>
    </source>
</evidence>